<keyword evidence="1" id="KW-0238">DNA-binding</keyword>
<dbReference type="Pfam" id="PF00705">
    <property type="entry name" value="PCNA_N"/>
    <property type="match status" value="1"/>
</dbReference>
<dbReference type="PANTHER" id="PTHR11352:SF0">
    <property type="entry name" value="PROLIFERATING CELL NUCLEAR ANTIGEN"/>
    <property type="match status" value="1"/>
</dbReference>
<protein>
    <recommendedName>
        <fullName evidence="2">Proliferating cell nuclear antigen PCNA N-terminal domain-containing protein</fullName>
    </recommendedName>
</protein>
<dbReference type="PROSITE" id="PS01251">
    <property type="entry name" value="PCNA_1"/>
    <property type="match status" value="1"/>
</dbReference>
<keyword evidence="4" id="KW-1185">Reference proteome</keyword>
<dbReference type="PANTHER" id="PTHR11352">
    <property type="entry name" value="PROLIFERATING CELL NUCLEAR ANTIGEN"/>
    <property type="match status" value="1"/>
</dbReference>
<dbReference type="FunCoup" id="A0A0G4G2M8">
    <property type="interactions" value="569"/>
</dbReference>
<evidence type="ECO:0000256" key="1">
    <source>
        <dbReference type="ARBA" id="ARBA00023125"/>
    </source>
</evidence>
<name>A0A0G4G2M8_VITBC</name>
<dbReference type="SUPFAM" id="SSF55979">
    <property type="entry name" value="DNA clamp"/>
    <property type="match status" value="2"/>
</dbReference>
<dbReference type="GO" id="GO:0043626">
    <property type="term" value="C:PCNA complex"/>
    <property type="evidence" value="ECO:0007669"/>
    <property type="project" value="TreeGrafter"/>
</dbReference>
<dbReference type="PhylomeDB" id="A0A0G4G2M8"/>
<dbReference type="PRINTS" id="PR00339">
    <property type="entry name" value="PCNACYCLIN"/>
</dbReference>
<dbReference type="InterPro" id="IPR046938">
    <property type="entry name" value="DNA_clamp_sf"/>
</dbReference>
<dbReference type="VEuPathDB" id="CryptoDB:Vbra_21884"/>
<dbReference type="EMBL" id="CDMY01000546">
    <property type="protein sequence ID" value="CEM21939.1"/>
    <property type="molecule type" value="Genomic_DNA"/>
</dbReference>
<dbReference type="Proteomes" id="UP000041254">
    <property type="component" value="Unassembled WGS sequence"/>
</dbReference>
<dbReference type="AlphaFoldDB" id="A0A0G4G2M8"/>
<evidence type="ECO:0000313" key="4">
    <source>
        <dbReference type="Proteomes" id="UP000041254"/>
    </source>
</evidence>
<dbReference type="GO" id="GO:0006272">
    <property type="term" value="P:leading strand elongation"/>
    <property type="evidence" value="ECO:0007669"/>
    <property type="project" value="TreeGrafter"/>
</dbReference>
<dbReference type="InterPro" id="IPR000730">
    <property type="entry name" value="Pr_cel_nuc_antig"/>
</dbReference>
<dbReference type="InterPro" id="IPR022659">
    <property type="entry name" value="Pr_cel_nuc_antig_CS"/>
</dbReference>
<accession>A0A0G4G2M8</accession>
<evidence type="ECO:0000259" key="2">
    <source>
        <dbReference type="Pfam" id="PF00705"/>
    </source>
</evidence>
<dbReference type="CDD" id="cd00577">
    <property type="entry name" value="PCNA"/>
    <property type="match status" value="1"/>
</dbReference>
<organism evidence="3 4">
    <name type="scientific">Vitrella brassicaformis (strain CCMP3155)</name>
    <dbReference type="NCBI Taxonomy" id="1169540"/>
    <lineage>
        <taxon>Eukaryota</taxon>
        <taxon>Sar</taxon>
        <taxon>Alveolata</taxon>
        <taxon>Colpodellida</taxon>
        <taxon>Vitrellaceae</taxon>
        <taxon>Vitrella</taxon>
    </lineage>
</organism>
<dbReference type="InParanoid" id="A0A0G4G2M8"/>
<dbReference type="STRING" id="1169540.A0A0G4G2M8"/>
<dbReference type="NCBIfam" id="TIGR00590">
    <property type="entry name" value="pcna"/>
    <property type="match status" value="1"/>
</dbReference>
<dbReference type="GO" id="GO:0006275">
    <property type="term" value="P:regulation of DNA replication"/>
    <property type="evidence" value="ECO:0007669"/>
    <property type="project" value="InterPro"/>
</dbReference>
<dbReference type="OrthoDB" id="534348at2759"/>
<dbReference type="InterPro" id="IPR022648">
    <property type="entry name" value="Pr_cel_nuc_antig_N"/>
</dbReference>
<evidence type="ECO:0000313" key="3">
    <source>
        <dbReference type="EMBL" id="CEM21939.1"/>
    </source>
</evidence>
<dbReference type="GO" id="GO:0006298">
    <property type="term" value="P:mismatch repair"/>
    <property type="evidence" value="ECO:0007669"/>
    <property type="project" value="TreeGrafter"/>
</dbReference>
<feature type="domain" description="Proliferating cell nuclear antigen PCNA N-terminal" evidence="2">
    <location>
        <begin position="1"/>
        <end position="125"/>
    </location>
</feature>
<sequence>MFEAVLPRGKTLKDIFNGLKELITDHVNVDVSTDGIKLQAMDSSHVSMVCLDMTVDCFTVFRCDQQQMTLGLNMKSVTQILKLCGNDDTVTLSCDDDPQRLTFKFESGEDRVSEFEMNLMEIDAEHLGIPDTDFQAEITMASKEFASTKGKVAFGVTSVEGNVGHGNMLFKHNPYAEKNPVKYFAKSSPLNEEVKLGLHLDQPLVVQFNLDEKKANLGSLKYFLAPKINDDDQ</sequence>
<dbReference type="OMA" id="KERTADY"/>
<dbReference type="GO" id="GO:0030337">
    <property type="term" value="F:DNA polymerase processivity factor activity"/>
    <property type="evidence" value="ECO:0007669"/>
    <property type="project" value="InterPro"/>
</dbReference>
<gene>
    <name evidence="3" type="ORF">Vbra_21884</name>
</gene>
<dbReference type="GO" id="GO:0003677">
    <property type="term" value="F:DNA binding"/>
    <property type="evidence" value="ECO:0007669"/>
    <property type="project" value="UniProtKB-KW"/>
</dbReference>
<reference evidence="3 4" key="1">
    <citation type="submission" date="2014-11" db="EMBL/GenBank/DDBJ databases">
        <authorList>
            <person name="Zhu J."/>
            <person name="Qi W."/>
            <person name="Song R."/>
        </authorList>
    </citation>
    <scope>NUCLEOTIDE SEQUENCE [LARGE SCALE GENOMIC DNA]</scope>
</reference>
<proteinExistence type="predicted"/>
<dbReference type="GO" id="GO:0019985">
    <property type="term" value="P:translesion synthesis"/>
    <property type="evidence" value="ECO:0007669"/>
    <property type="project" value="TreeGrafter"/>
</dbReference>
<dbReference type="Gene3D" id="3.10.150.10">
    <property type="entry name" value="DNA Polymerase III, subunit A, domain 2"/>
    <property type="match status" value="2"/>
</dbReference>